<dbReference type="EMBL" id="LR796249">
    <property type="protein sequence ID" value="CAB4131449.1"/>
    <property type="molecule type" value="Genomic_DNA"/>
</dbReference>
<dbReference type="EMBL" id="LR796294">
    <property type="protein sequence ID" value="CAB4135248.1"/>
    <property type="molecule type" value="Genomic_DNA"/>
</dbReference>
<protein>
    <submittedName>
        <fullName evidence="1">Uncharacterized protein</fullName>
    </submittedName>
</protein>
<evidence type="ECO:0000313" key="2">
    <source>
        <dbReference type="EMBL" id="CAB4135248.1"/>
    </source>
</evidence>
<gene>
    <name evidence="1" type="ORF">UFOVP127_98</name>
    <name evidence="2" type="ORF">UFOVP276_204</name>
</gene>
<evidence type="ECO:0000313" key="1">
    <source>
        <dbReference type="EMBL" id="CAB4131449.1"/>
    </source>
</evidence>
<sequence>MDPNETLNQLRESVKDWYANTLPVNSVEAIAELGRVIELVQAMDDWLSKGGFLPNDWGLSAFMNRD</sequence>
<accession>A0A6J5LII8</accession>
<organism evidence="1">
    <name type="scientific">uncultured Caudovirales phage</name>
    <dbReference type="NCBI Taxonomy" id="2100421"/>
    <lineage>
        <taxon>Viruses</taxon>
        <taxon>Duplodnaviria</taxon>
        <taxon>Heunggongvirae</taxon>
        <taxon>Uroviricota</taxon>
        <taxon>Caudoviricetes</taxon>
        <taxon>Peduoviridae</taxon>
        <taxon>Maltschvirus</taxon>
        <taxon>Maltschvirus maltsch</taxon>
    </lineage>
</organism>
<reference evidence="1" key="1">
    <citation type="submission" date="2020-04" db="EMBL/GenBank/DDBJ databases">
        <authorList>
            <person name="Chiriac C."/>
            <person name="Salcher M."/>
            <person name="Ghai R."/>
            <person name="Kavagutti S V."/>
        </authorList>
    </citation>
    <scope>NUCLEOTIDE SEQUENCE</scope>
</reference>
<name>A0A6J5LII8_9CAUD</name>
<proteinExistence type="predicted"/>